<dbReference type="InterPro" id="IPR016833">
    <property type="entry name" value="Put_Na-Bile_cotransptr"/>
</dbReference>
<feature type="transmembrane region" description="Helical" evidence="1">
    <location>
        <begin position="63"/>
        <end position="86"/>
    </location>
</feature>
<dbReference type="AlphaFoldDB" id="A0A831W5F5"/>
<dbReference type="EMBL" id="DRKP01000090">
    <property type="protein sequence ID" value="HEB96348.1"/>
    <property type="molecule type" value="Genomic_DNA"/>
</dbReference>
<feature type="transmembrane region" description="Helical" evidence="1">
    <location>
        <begin position="92"/>
        <end position="115"/>
    </location>
</feature>
<dbReference type="PANTHER" id="PTHR18640:SF10">
    <property type="entry name" value="SODIUM_METABOLITE COTRANSPORTER BASS4, CHLOROPLASTIC-RELATED"/>
    <property type="match status" value="1"/>
</dbReference>
<accession>A0A831W5F5</accession>
<organism evidence="2">
    <name type="scientific">Sedimenticola thiotaurini</name>
    <dbReference type="NCBI Taxonomy" id="1543721"/>
    <lineage>
        <taxon>Bacteria</taxon>
        <taxon>Pseudomonadati</taxon>
        <taxon>Pseudomonadota</taxon>
        <taxon>Gammaproteobacteria</taxon>
        <taxon>Chromatiales</taxon>
        <taxon>Sedimenticolaceae</taxon>
        <taxon>Sedimenticola</taxon>
    </lineage>
</organism>
<feature type="transmembrane region" description="Helical" evidence="1">
    <location>
        <begin position="166"/>
        <end position="185"/>
    </location>
</feature>
<keyword evidence="1" id="KW-1133">Transmembrane helix</keyword>
<keyword evidence="1" id="KW-0812">Transmembrane</keyword>
<evidence type="ECO:0000313" key="2">
    <source>
        <dbReference type="EMBL" id="HEB96348.1"/>
    </source>
</evidence>
<feature type="transmembrane region" description="Helical" evidence="1">
    <location>
        <begin position="197"/>
        <end position="218"/>
    </location>
</feature>
<dbReference type="Gene3D" id="1.20.1530.20">
    <property type="match status" value="1"/>
</dbReference>
<protein>
    <submittedName>
        <fullName evidence="2">Bile acid:sodium symporter</fullName>
    </submittedName>
</protein>
<dbReference type="InterPro" id="IPR038770">
    <property type="entry name" value="Na+/solute_symporter_sf"/>
</dbReference>
<evidence type="ECO:0000256" key="1">
    <source>
        <dbReference type="SAM" id="Phobius"/>
    </source>
</evidence>
<feature type="transmembrane region" description="Helical" evidence="1">
    <location>
        <begin position="127"/>
        <end position="146"/>
    </location>
</feature>
<feature type="transmembrane region" description="Helical" evidence="1">
    <location>
        <begin position="224"/>
        <end position="246"/>
    </location>
</feature>
<reference evidence="2" key="1">
    <citation type="journal article" date="2020" name="mSystems">
        <title>Genome- and Community-Level Interaction Insights into Carbon Utilization and Element Cycling Functions of Hydrothermarchaeota in Hydrothermal Sediment.</title>
        <authorList>
            <person name="Zhou Z."/>
            <person name="Liu Y."/>
            <person name="Xu W."/>
            <person name="Pan J."/>
            <person name="Luo Z.H."/>
            <person name="Li M."/>
        </authorList>
    </citation>
    <scope>NUCLEOTIDE SEQUENCE [LARGE SCALE GENOMIC DNA]</scope>
    <source>
        <strain evidence="2">HyVt-443</strain>
    </source>
</reference>
<gene>
    <name evidence="2" type="ORF">ENI96_07945</name>
</gene>
<feature type="transmembrane region" description="Helical" evidence="1">
    <location>
        <begin position="34"/>
        <end position="51"/>
    </location>
</feature>
<feature type="transmembrane region" description="Helical" evidence="1">
    <location>
        <begin position="258"/>
        <end position="279"/>
    </location>
</feature>
<dbReference type="Proteomes" id="UP000886251">
    <property type="component" value="Unassembled WGS sequence"/>
</dbReference>
<feature type="transmembrane region" description="Helical" evidence="1">
    <location>
        <begin position="285"/>
        <end position="306"/>
    </location>
</feature>
<keyword evidence="1" id="KW-0472">Membrane</keyword>
<name>A0A831W5F5_9GAMM</name>
<sequence length="314" mass="32928">MPVPRLSGVFLPAGLLLVLLLAWLQPAPGSALERAGLIPWMVATIFLVNGYQTRLRELPGGRTLIASSLIAVVIALLLAPFIGLFVTGMAGLPVAAAMGLVVMATVPPTLSSGIVMTRIAGGNAAKALFLTILLNLIGVVTVPYLLQLLLQSLGAVSLSPLSLLRQLLLIVVLPFAAGALARTWVRLPPRHWLLRYLPSLCVVATVWMAVSASAPALGRLDGGLLVTIALASLAIHASLLLLCLLVRPLYRAAPADWIALLFPVSQKTLPVAVGILAGLDGSAGLALVACILFHFVQLFTDSVIAARLGRRRLS</sequence>
<dbReference type="Pfam" id="PF13593">
    <property type="entry name" value="SBF_like"/>
    <property type="match status" value="1"/>
</dbReference>
<proteinExistence type="predicted"/>
<dbReference type="PANTHER" id="PTHR18640">
    <property type="entry name" value="SOLUTE CARRIER FAMILY 10 MEMBER 7"/>
    <property type="match status" value="1"/>
</dbReference>
<comment type="caution">
    <text evidence="2">The sequence shown here is derived from an EMBL/GenBank/DDBJ whole genome shotgun (WGS) entry which is preliminary data.</text>
</comment>